<organism evidence="2 3">
    <name type="scientific">Flemingia macrophylla</name>
    <dbReference type="NCBI Taxonomy" id="520843"/>
    <lineage>
        <taxon>Eukaryota</taxon>
        <taxon>Viridiplantae</taxon>
        <taxon>Streptophyta</taxon>
        <taxon>Embryophyta</taxon>
        <taxon>Tracheophyta</taxon>
        <taxon>Spermatophyta</taxon>
        <taxon>Magnoliopsida</taxon>
        <taxon>eudicotyledons</taxon>
        <taxon>Gunneridae</taxon>
        <taxon>Pentapetalae</taxon>
        <taxon>rosids</taxon>
        <taxon>fabids</taxon>
        <taxon>Fabales</taxon>
        <taxon>Fabaceae</taxon>
        <taxon>Papilionoideae</taxon>
        <taxon>50 kb inversion clade</taxon>
        <taxon>NPAAA clade</taxon>
        <taxon>indigoferoid/millettioid clade</taxon>
        <taxon>Phaseoleae</taxon>
        <taxon>Flemingia</taxon>
    </lineage>
</organism>
<reference evidence="2 3" key="1">
    <citation type="submission" date="2024-08" db="EMBL/GenBank/DDBJ databases">
        <title>Insights into the chromosomal genome structure of Flemingia macrophylla.</title>
        <authorList>
            <person name="Ding Y."/>
            <person name="Zhao Y."/>
            <person name="Bi W."/>
            <person name="Wu M."/>
            <person name="Zhao G."/>
            <person name="Gong Y."/>
            <person name="Li W."/>
            <person name="Zhang P."/>
        </authorList>
    </citation>
    <scope>NUCLEOTIDE SEQUENCE [LARGE SCALE GENOMIC DNA]</scope>
    <source>
        <strain evidence="2">DYQJB</strain>
        <tissue evidence="2">Leaf</tissue>
    </source>
</reference>
<comment type="caution">
    <text evidence="2">The sequence shown here is derived from an EMBL/GenBank/DDBJ whole genome shotgun (WGS) entry which is preliminary data.</text>
</comment>
<feature type="region of interest" description="Disordered" evidence="1">
    <location>
        <begin position="41"/>
        <end position="90"/>
    </location>
</feature>
<dbReference type="AlphaFoldDB" id="A0ABD1L5A0"/>
<dbReference type="EMBL" id="JBGMDY010000011">
    <property type="protein sequence ID" value="KAL2318661.1"/>
    <property type="molecule type" value="Genomic_DNA"/>
</dbReference>
<evidence type="ECO:0000313" key="3">
    <source>
        <dbReference type="Proteomes" id="UP001603857"/>
    </source>
</evidence>
<keyword evidence="3" id="KW-1185">Reference proteome</keyword>
<gene>
    <name evidence="2" type="ORF">Fmac_032537</name>
</gene>
<feature type="compositionally biased region" description="Basic residues" evidence="1">
    <location>
        <begin position="129"/>
        <end position="140"/>
    </location>
</feature>
<name>A0ABD1L5A0_9FABA</name>
<feature type="region of interest" description="Disordered" evidence="1">
    <location>
        <begin position="125"/>
        <end position="153"/>
    </location>
</feature>
<dbReference type="Proteomes" id="UP001603857">
    <property type="component" value="Unassembled WGS sequence"/>
</dbReference>
<evidence type="ECO:0000313" key="2">
    <source>
        <dbReference type="EMBL" id="KAL2318661.1"/>
    </source>
</evidence>
<protein>
    <submittedName>
        <fullName evidence="2">Uncharacterized protein</fullName>
    </submittedName>
</protein>
<sequence length="211" mass="23501">MEELWGVDHATGHMARTASQARKNICTQSLRVDLNDDVDYIPEDQSFDPRFDTSYRPPPHMDSYSLGDGTHSVPSAVSGGTGGTSSSWGTKRKAPMVDVMDAQFDILTMKLDEFAYYLGQGMASGSIPTRKRTSHERKGKPPATFEGGAGPRLPSIEDVLNQTRFFSQRDQMIKSGNKFYHRVVLAQKIQGRNVRNVGSLNINDRIFHTSF</sequence>
<proteinExistence type="predicted"/>
<accession>A0ABD1L5A0</accession>
<evidence type="ECO:0000256" key="1">
    <source>
        <dbReference type="SAM" id="MobiDB-lite"/>
    </source>
</evidence>